<dbReference type="STRING" id="215243.A0A0D2D0W3"/>
<dbReference type="GO" id="GO:0000785">
    <property type="term" value="C:chromatin"/>
    <property type="evidence" value="ECO:0007669"/>
    <property type="project" value="TreeGrafter"/>
</dbReference>
<dbReference type="PANTHER" id="PTHR10694:SF7">
    <property type="entry name" value="[HISTONE H3]-TRIMETHYL-L-LYSINE(9) DEMETHYLASE"/>
    <property type="match status" value="1"/>
</dbReference>
<keyword evidence="3" id="KW-0378">Hydrolase</keyword>
<dbReference type="Gene3D" id="3.40.395.10">
    <property type="entry name" value="Adenoviral Proteinase, Chain A"/>
    <property type="match status" value="1"/>
</dbReference>
<name>A0A0D2D0W3_9EURO</name>
<dbReference type="GO" id="GO:0010468">
    <property type="term" value="P:regulation of gene expression"/>
    <property type="evidence" value="ECO:0007669"/>
    <property type="project" value="TreeGrafter"/>
</dbReference>
<feature type="compositionally biased region" description="Polar residues" evidence="4">
    <location>
        <begin position="414"/>
        <end position="423"/>
    </location>
</feature>
<feature type="compositionally biased region" description="Polar residues" evidence="4">
    <location>
        <begin position="339"/>
        <end position="351"/>
    </location>
</feature>
<feature type="region of interest" description="Disordered" evidence="4">
    <location>
        <begin position="841"/>
        <end position="878"/>
    </location>
</feature>
<dbReference type="AlphaFoldDB" id="A0A0D2D0W3"/>
<dbReference type="GO" id="GO:0019783">
    <property type="term" value="F:ubiquitin-like protein peptidase activity"/>
    <property type="evidence" value="ECO:0007669"/>
    <property type="project" value="UniProtKB-ARBA"/>
</dbReference>
<feature type="region of interest" description="Disordered" evidence="4">
    <location>
        <begin position="388"/>
        <end position="471"/>
    </location>
</feature>
<evidence type="ECO:0000259" key="5">
    <source>
        <dbReference type="PROSITE" id="PS50600"/>
    </source>
</evidence>
<feature type="compositionally biased region" description="Low complexity" evidence="4">
    <location>
        <begin position="556"/>
        <end position="573"/>
    </location>
</feature>
<dbReference type="InterPro" id="IPR003653">
    <property type="entry name" value="Peptidase_C48_C"/>
</dbReference>
<dbReference type="InterPro" id="IPR038765">
    <property type="entry name" value="Papain-like_cys_pep_sf"/>
</dbReference>
<feature type="compositionally biased region" description="Acidic residues" evidence="4">
    <location>
        <begin position="433"/>
        <end position="442"/>
    </location>
</feature>
<evidence type="ECO:0000256" key="3">
    <source>
        <dbReference type="ARBA" id="ARBA00022801"/>
    </source>
</evidence>
<dbReference type="SUPFAM" id="SSF54001">
    <property type="entry name" value="Cysteine proteinases"/>
    <property type="match status" value="1"/>
</dbReference>
<dbReference type="Gene3D" id="2.60.120.650">
    <property type="entry name" value="Cupin"/>
    <property type="match status" value="1"/>
</dbReference>
<keyword evidence="7" id="KW-1185">Reference proteome</keyword>
<accession>A0A0D2D0W3</accession>
<dbReference type="RefSeq" id="XP_016256096.1">
    <property type="nucleotide sequence ID" value="XM_016413532.1"/>
</dbReference>
<evidence type="ECO:0000256" key="1">
    <source>
        <dbReference type="ARBA" id="ARBA00005234"/>
    </source>
</evidence>
<feature type="domain" description="Ubiquitin-like protease family profile" evidence="5">
    <location>
        <begin position="671"/>
        <end position="812"/>
    </location>
</feature>
<feature type="region of interest" description="Disordered" evidence="4">
    <location>
        <begin position="538"/>
        <end position="587"/>
    </location>
</feature>
<feature type="compositionally biased region" description="Polar residues" evidence="4">
    <location>
        <begin position="539"/>
        <end position="549"/>
    </location>
</feature>
<dbReference type="PROSITE" id="PS50600">
    <property type="entry name" value="ULP_PROTEASE"/>
    <property type="match status" value="1"/>
</dbReference>
<dbReference type="VEuPathDB" id="FungiDB:PV06_11801"/>
<dbReference type="InterPro" id="IPR003347">
    <property type="entry name" value="JmjC_dom"/>
</dbReference>
<dbReference type="GO" id="GO:0006508">
    <property type="term" value="P:proteolysis"/>
    <property type="evidence" value="ECO:0007669"/>
    <property type="project" value="UniProtKB-KW"/>
</dbReference>
<dbReference type="GO" id="GO:0032454">
    <property type="term" value="F:histone H3K9 demethylase activity"/>
    <property type="evidence" value="ECO:0007669"/>
    <property type="project" value="TreeGrafter"/>
</dbReference>
<feature type="compositionally biased region" description="Pro residues" evidence="4">
    <location>
        <begin position="491"/>
        <end position="503"/>
    </location>
</feature>
<dbReference type="GO" id="GO:0008234">
    <property type="term" value="F:cysteine-type peptidase activity"/>
    <property type="evidence" value="ECO:0007669"/>
    <property type="project" value="InterPro"/>
</dbReference>
<organism evidence="6 7">
    <name type="scientific">Exophiala oligosperma</name>
    <dbReference type="NCBI Taxonomy" id="215243"/>
    <lineage>
        <taxon>Eukaryota</taxon>
        <taxon>Fungi</taxon>
        <taxon>Dikarya</taxon>
        <taxon>Ascomycota</taxon>
        <taxon>Pezizomycotina</taxon>
        <taxon>Eurotiomycetes</taxon>
        <taxon>Chaetothyriomycetidae</taxon>
        <taxon>Chaetothyriales</taxon>
        <taxon>Herpotrichiellaceae</taxon>
        <taxon>Exophiala</taxon>
    </lineage>
</organism>
<feature type="region of interest" description="Disordered" evidence="4">
    <location>
        <begin position="488"/>
        <end position="510"/>
    </location>
</feature>
<dbReference type="EMBL" id="KN847395">
    <property type="protein sequence ID" value="KIW35880.1"/>
    <property type="molecule type" value="Genomic_DNA"/>
</dbReference>
<gene>
    <name evidence="6" type="ORF">PV06_11801</name>
</gene>
<evidence type="ECO:0000313" key="6">
    <source>
        <dbReference type="EMBL" id="KIW35880.1"/>
    </source>
</evidence>
<evidence type="ECO:0000256" key="4">
    <source>
        <dbReference type="SAM" id="MobiDB-lite"/>
    </source>
</evidence>
<dbReference type="GeneID" id="27363875"/>
<feature type="region of interest" description="Disordered" evidence="4">
    <location>
        <begin position="1026"/>
        <end position="1048"/>
    </location>
</feature>
<sequence length="1176" mass="130150">MLKLASDLSSWRPWSNSGTGYEKFSIDGLTFSVFPDLSRLSFAEAHQQRLKQQGPVIKGRTVTLAIADWTNASDPVQRTTTAQDPSWESFDETILIEKCEDVITKHRAVKSGPLEYVTCSAQHPRRRSALGLPDTPLSTSRRLLATHNHIPGIHSSQVRVNLGTSFVFLHKQEVDLQSITMLWSGDPVLWIVVPPRQASVLEGRLAENLKLPQACSQFVRHANLLVPPSVLYEWGITFSIFLQRPGEVVRTDYLSYQWAWNTGSNVVESISYCEADWCPSPIYRHCRKSSRNCGSSPVTAEAMVLGQYRPLDVLEELDEDIIDPQDDEVTTPGHDSDSQSESTVTSPTHASPSGDCPSDGKSLAKLEIKANNASSGPPANRPLLQACVESEDEDSQMKDVDDDPSPAQEPDLQMPSNDSSPTRTPADVPMGQDSDDDTDEAASDAAYSQPVSSPRDQRSIAGSIPEYAWQPRNDEFYINTDFFCKNARRPAPLPTFSPGPPTDSPTGGLGDLFVTNGDEPVSSEQVEAKIRPGLEKSVCETSDPFQPSSPWFPALSVSSPEPSGTSPSHPTPTKQFSSSGSGMSPNANAADATIISITSSQASSPLFSGVVGSGHSYTTPPSTAQTAQGVVVAFPTLDRKLPEEEMIQDIDGLIELGCRNRDSIPWITTHPEAVERMLNTFRPGQWLNDDAVMECLYRMAMIRGDVHVVESHDFNAAYIQQNPARIFRWQTPSIVLVPVHVEQTSHWFLVSLHFAHRQLMVHDHEDERSIPVAHFILSGAPELSGWTVRYSLGLINDGNNCGVILLHEADKILGHRDPSALNFVALRRRYIQLIVASHPTEAPQVGSPFSGDASTTGPSSGGLLSPSPDPRTESKLKFEDLPPQVRMKFLASSMGCKEVLEDFRDLVYILKDQSLRVRSDTQRTMQLYKCSRNLRQDVLSGRTPSNVTIQNTLRLYDTVDSPGHASEAFCTSIQGGDQDGLQVAVQLYTRGRGYTKLRSLTRAFGALSITSTYRALMSIFHNKSRPGASEDVEMQSGDQTEPAKQGQGSDTLTYKYILKCTRQDKDPKALRRLKKANYRGNCLHHFEDICGRERPLWMLRPIRTIPCPLDPDYTIRPACYENLNKRNIQTLVDLVRDINPRLWDFLPRCGRGIERMLAGEAVDDGFIEEFDSLFSG</sequence>
<dbReference type="GO" id="GO:0051864">
    <property type="term" value="F:histone H3K36 demethylase activity"/>
    <property type="evidence" value="ECO:0007669"/>
    <property type="project" value="TreeGrafter"/>
</dbReference>
<dbReference type="PANTHER" id="PTHR10694">
    <property type="entry name" value="LYSINE-SPECIFIC DEMETHYLASE"/>
    <property type="match status" value="1"/>
</dbReference>
<protein>
    <recommendedName>
        <fullName evidence="5">Ubiquitin-like protease family profile domain-containing protein</fullName>
    </recommendedName>
</protein>
<dbReference type="GO" id="GO:0005634">
    <property type="term" value="C:nucleus"/>
    <property type="evidence" value="ECO:0007669"/>
    <property type="project" value="TreeGrafter"/>
</dbReference>
<dbReference type="HOGENOM" id="CLU_259279_0_0_1"/>
<dbReference type="Pfam" id="PF02373">
    <property type="entry name" value="JmjC"/>
    <property type="match status" value="1"/>
</dbReference>
<reference evidence="6 7" key="1">
    <citation type="submission" date="2015-01" db="EMBL/GenBank/DDBJ databases">
        <title>The Genome Sequence of Exophiala oligosperma CBS72588.</title>
        <authorList>
            <consortium name="The Broad Institute Genomics Platform"/>
            <person name="Cuomo C."/>
            <person name="de Hoog S."/>
            <person name="Gorbushina A."/>
            <person name="Stielow B."/>
            <person name="Teixiera M."/>
            <person name="Abouelleil A."/>
            <person name="Chapman S.B."/>
            <person name="Priest M."/>
            <person name="Young S.K."/>
            <person name="Wortman J."/>
            <person name="Nusbaum C."/>
            <person name="Birren B."/>
        </authorList>
    </citation>
    <scope>NUCLEOTIDE SEQUENCE [LARGE SCALE GENOMIC DNA]</scope>
    <source>
        <strain evidence="6 7">CBS 72588</strain>
    </source>
</reference>
<proteinExistence type="inferred from homology"/>
<evidence type="ECO:0000256" key="2">
    <source>
        <dbReference type="ARBA" id="ARBA00022670"/>
    </source>
</evidence>
<comment type="similarity">
    <text evidence="1">Belongs to the peptidase C48 family.</text>
</comment>
<evidence type="ECO:0000313" key="7">
    <source>
        <dbReference type="Proteomes" id="UP000053342"/>
    </source>
</evidence>
<feature type="compositionally biased region" description="Acidic residues" evidence="4">
    <location>
        <begin position="389"/>
        <end position="404"/>
    </location>
</feature>
<keyword evidence="2" id="KW-0645">Protease</keyword>
<dbReference type="Proteomes" id="UP000053342">
    <property type="component" value="Unassembled WGS sequence"/>
</dbReference>
<feature type="region of interest" description="Disordered" evidence="4">
    <location>
        <begin position="324"/>
        <end position="361"/>
    </location>
</feature>
<dbReference type="OrthoDB" id="4118641at2759"/>
<dbReference type="SMART" id="SM00558">
    <property type="entry name" value="JmjC"/>
    <property type="match status" value="1"/>
</dbReference>
<feature type="compositionally biased region" description="Low complexity" evidence="4">
    <location>
        <begin position="854"/>
        <end position="866"/>
    </location>
</feature>
<feature type="compositionally biased region" description="Polar residues" evidence="4">
    <location>
        <begin position="574"/>
        <end position="585"/>
    </location>
</feature>